<dbReference type="Proteomes" id="UP000184485">
    <property type="component" value="Unassembled WGS sequence"/>
</dbReference>
<feature type="compositionally biased region" description="Low complexity" evidence="1">
    <location>
        <begin position="172"/>
        <end position="192"/>
    </location>
</feature>
<reference evidence="2 3" key="1">
    <citation type="submission" date="2016-11" db="EMBL/GenBank/DDBJ databases">
        <authorList>
            <person name="Jaros S."/>
            <person name="Januszkiewicz K."/>
            <person name="Wedrychowicz H."/>
        </authorList>
    </citation>
    <scope>NUCLEOTIDE SEQUENCE [LARGE SCALE GENOMIC DNA]</scope>
    <source>
        <strain evidence="2 3">DSM 19436</strain>
    </source>
</reference>
<evidence type="ECO:0000313" key="3">
    <source>
        <dbReference type="Proteomes" id="UP000184485"/>
    </source>
</evidence>
<feature type="region of interest" description="Disordered" evidence="1">
    <location>
        <begin position="101"/>
        <end position="202"/>
    </location>
</feature>
<protein>
    <recommendedName>
        <fullName evidence="4">LTXXQ motif family protein</fullName>
    </recommendedName>
</protein>
<feature type="compositionally biased region" description="Pro residues" evidence="1">
    <location>
        <begin position="193"/>
        <end position="202"/>
    </location>
</feature>
<feature type="compositionally biased region" description="Gly residues" evidence="1">
    <location>
        <begin position="111"/>
        <end position="128"/>
    </location>
</feature>
<dbReference type="RefSeq" id="WP_073051729.1">
    <property type="nucleotide sequence ID" value="NZ_FQUP01000001.1"/>
</dbReference>
<evidence type="ECO:0000256" key="1">
    <source>
        <dbReference type="SAM" id="MobiDB-lite"/>
    </source>
</evidence>
<accession>A0A1M4X1L3</accession>
<evidence type="ECO:0008006" key="4">
    <source>
        <dbReference type="Google" id="ProtNLM"/>
    </source>
</evidence>
<sequence length="202" mass="20690">MRLAERLAGAETLVGIKSDQIDAWRDYTSALIDLFTPPTPPAHPTAGPGGAGADNAFARQEQIAQRMKARAAKADALLQAITALRAKLTPQQIDRLSTIELFPRPPMRGPGPEGRGPMDGGMGRGPMGPGAWTFGPGPHRPGAGEPADHGPMMGPAGDVGPDQAGPDAMDDGPGPMNEEAPMPAEPDAAGPGPDAPPPAPQQ</sequence>
<name>A0A1M4X1L3_9HYPH</name>
<organism evidence="2 3">
    <name type="scientific">Kaistia soli DSM 19436</name>
    <dbReference type="NCBI Taxonomy" id="1122133"/>
    <lineage>
        <taxon>Bacteria</taxon>
        <taxon>Pseudomonadati</taxon>
        <taxon>Pseudomonadota</taxon>
        <taxon>Alphaproteobacteria</taxon>
        <taxon>Hyphomicrobiales</taxon>
        <taxon>Kaistiaceae</taxon>
        <taxon>Kaistia</taxon>
    </lineage>
</organism>
<gene>
    <name evidence="2" type="ORF">SAMN02745157_1122</name>
</gene>
<proteinExistence type="predicted"/>
<dbReference type="EMBL" id="FQUP01000001">
    <property type="protein sequence ID" value="SHE87335.1"/>
    <property type="molecule type" value="Genomic_DNA"/>
</dbReference>
<keyword evidence="3" id="KW-1185">Reference proteome</keyword>
<dbReference type="AlphaFoldDB" id="A0A1M4X1L3"/>
<dbReference type="OrthoDB" id="7354754at2"/>
<evidence type="ECO:0000313" key="2">
    <source>
        <dbReference type="EMBL" id="SHE87335.1"/>
    </source>
</evidence>